<keyword evidence="3" id="KW-1185">Reference proteome</keyword>
<dbReference type="EMBL" id="JAODOP010000004">
    <property type="protein sequence ID" value="MEF3835523.1"/>
    <property type="molecule type" value="Genomic_DNA"/>
</dbReference>
<evidence type="ECO:0000313" key="3">
    <source>
        <dbReference type="Proteomes" id="UP001337305"/>
    </source>
</evidence>
<reference evidence="2 3" key="1">
    <citation type="submission" date="2022-09" db="EMBL/GenBank/DDBJ databases">
        <title>Genome sequencing of Flavivirga sp. MEBiC05379.</title>
        <authorList>
            <person name="Oh H.-M."/>
            <person name="Kwon K.K."/>
            <person name="Park M.J."/>
            <person name="Yang S.-H."/>
        </authorList>
    </citation>
    <scope>NUCLEOTIDE SEQUENCE [LARGE SCALE GENOMIC DNA]</scope>
    <source>
        <strain evidence="2 3">MEBiC05379</strain>
    </source>
</reference>
<keyword evidence="1" id="KW-1133">Transmembrane helix</keyword>
<keyword evidence="1" id="KW-0472">Membrane</keyword>
<keyword evidence="1" id="KW-0812">Transmembrane</keyword>
<protein>
    <submittedName>
        <fullName evidence="2">Uncharacterized protein</fullName>
    </submittedName>
</protein>
<dbReference type="RefSeq" id="WP_303307808.1">
    <property type="nucleotide sequence ID" value="NZ_JAODOP010000004.1"/>
</dbReference>
<evidence type="ECO:0000256" key="1">
    <source>
        <dbReference type="SAM" id="Phobius"/>
    </source>
</evidence>
<gene>
    <name evidence="2" type="ORF">N1F79_20530</name>
</gene>
<sequence>MAKTIGGWSDHILGYTNTIILWMIGFGYNTLLISYHFFYKWILVVKHHNFANAPSVL</sequence>
<proteinExistence type="predicted"/>
<dbReference type="Proteomes" id="UP001337305">
    <property type="component" value="Unassembled WGS sequence"/>
</dbReference>
<evidence type="ECO:0000313" key="2">
    <source>
        <dbReference type="EMBL" id="MEF3835523.1"/>
    </source>
</evidence>
<name>A0ABU7XXS8_9FLAO</name>
<organism evidence="2 3">
    <name type="scientific">Flavivirga spongiicola</name>
    <dbReference type="NCBI Taxonomy" id="421621"/>
    <lineage>
        <taxon>Bacteria</taxon>
        <taxon>Pseudomonadati</taxon>
        <taxon>Bacteroidota</taxon>
        <taxon>Flavobacteriia</taxon>
        <taxon>Flavobacteriales</taxon>
        <taxon>Flavobacteriaceae</taxon>
        <taxon>Flavivirga</taxon>
    </lineage>
</organism>
<comment type="caution">
    <text evidence="2">The sequence shown here is derived from an EMBL/GenBank/DDBJ whole genome shotgun (WGS) entry which is preliminary data.</text>
</comment>
<feature type="transmembrane region" description="Helical" evidence="1">
    <location>
        <begin position="19"/>
        <end position="38"/>
    </location>
</feature>
<accession>A0ABU7XXS8</accession>